<keyword evidence="2" id="KW-1185">Reference proteome</keyword>
<dbReference type="Ensembl" id="ENSOANT00000052450.1">
    <property type="protein sequence ID" value="ENSOANP00000054500.1"/>
    <property type="gene ID" value="ENSOANG00000046294.1"/>
</dbReference>
<reference evidence="1" key="2">
    <citation type="submission" date="2025-08" db="UniProtKB">
        <authorList>
            <consortium name="Ensembl"/>
        </authorList>
    </citation>
    <scope>IDENTIFICATION</scope>
    <source>
        <strain evidence="1">Glennie</strain>
    </source>
</reference>
<protein>
    <submittedName>
        <fullName evidence="1">Testis expressed 26</fullName>
    </submittedName>
</protein>
<dbReference type="PANTHER" id="PTHR33769:SF1">
    <property type="entry name" value="TESTIS-EXPRESSED PROTEIN 26"/>
    <property type="match status" value="1"/>
</dbReference>
<dbReference type="GeneTree" id="ENSGT00390000009484"/>
<dbReference type="GO" id="GO:0005737">
    <property type="term" value="C:cytoplasm"/>
    <property type="evidence" value="ECO:0000318"/>
    <property type="project" value="GO_Central"/>
</dbReference>
<reference evidence="1 2" key="1">
    <citation type="journal article" date="2008" name="Nature">
        <title>Genome analysis of the platypus reveals unique signatures of evolution.</title>
        <authorList>
            <person name="Warren W.C."/>
            <person name="Hillier L.W."/>
            <person name="Marshall Graves J.A."/>
            <person name="Birney E."/>
            <person name="Ponting C.P."/>
            <person name="Grutzner F."/>
            <person name="Belov K."/>
            <person name="Miller W."/>
            <person name="Clarke L."/>
            <person name="Chinwalla A.T."/>
            <person name="Yang S.P."/>
            <person name="Heger A."/>
            <person name="Locke D.P."/>
            <person name="Miethke P."/>
            <person name="Waters P.D."/>
            <person name="Veyrunes F."/>
            <person name="Fulton L."/>
            <person name="Fulton B."/>
            <person name="Graves T."/>
            <person name="Wallis J."/>
            <person name="Puente X.S."/>
            <person name="Lopez-Otin C."/>
            <person name="Ordonez G.R."/>
            <person name="Eichler E.E."/>
            <person name="Chen L."/>
            <person name="Cheng Z."/>
            <person name="Deakin J.E."/>
            <person name="Alsop A."/>
            <person name="Thompson K."/>
            <person name="Kirby P."/>
            <person name="Papenfuss A.T."/>
            <person name="Wakefield M.J."/>
            <person name="Olender T."/>
            <person name="Lancet D."/>
            <person name="Huttley G.A."/>
            <person name="Smit A.F."/>
            <person name="Pask A."/>
            <person name="Temple-Smith P."/>
            <person name="Batzer M.A."/>
            <person name="Walker J.A."/>
            <person name="Konkel M.K."/>
            <person name="Harris R.S."/>
            <person name="Whittington C.M."/>
            <person name="Wong E.S."/>
            <person name="Gemmell N.J."/>
            <person name="Buschiazzo E."/>
            <person name="Vargas Jentzsch I.M."/>
            <person name="Merkel A."/>
            <person name="Schmitz J."/>
            <person name="Zemann A."/>
            <person name="Churakov G."/>
            <person name="Kriegs J.O."/>
            <person name="Brosius J."/>
            <person name="Murchison E.P."/>
            <person name="Sachidanandam R."/>
            <person name="Smith C."/>
            <person name="Hannon G.J."/>
            <person name="Tsend-Ayush E."/>
            <person name="McMillan D."/>
            <person name="Attenborough R."/>
            <person name="Rens W."/>
            <person name="Ferguson-Smith M."/>
            <person name="Lefevre C.M."/>
            <person name="Sharp J.A."/>
            <person name="Nicholas K.R."/>
            <person name="Ray D.A."/>
            <person name="Kube M."/>
            <person name="Reinhardt R."/>
            <person name="Pringle T.H."/>
            <person name="Taylor J."/>
            <person name="Jones R.C."/>
            <person name="Nixon B."/>
            <person name="Dacheux J.L."/>
            <person name="Niwa H."/>
            <person name="Sekita Y."/>
            <person name="Huang X."/>
            <person name="Stark A."/>
            <person name="Kheradpour P."/>
            <person name="Kellis M."/>
            <person name="Flicek P."/>
            <person name="Chen Y."/>
            <person name="Webber C."/>
            <person name="Hardison R."/>
            <person name="Nelson J."/>
            <person name="Hallsworth-Pepin K."/>
            <person name="Delehaunty K."/>
            <person name="Markovic C."/>
            <person name="Minx P."/>
            <person name="Feng Y."/>
            <person name="Kremitzki C."/>
            <person name="Mitreva M."/>
            <person name="Glasscock J."/>
            <person name="Wylie T."/>
            <person name="Wohldmann P."/>
            <person name="Thiru P."/>
            <person name="Nhan M.N."/>
            <person name="Pohl C.S."/>
            <person name="Smith S.M."/>
            <person name="Hou S."/>
            <person name="Nefedov M."/>
            <person name="de Jong P.J."/>
            <person name="Renfree M.B."/>
            <person name="Mardis E.R."/>
            <person name="Wilson R.K."/>
        </authorList>
    </citation>
    <scope>NUCLEOTIDE SEQUENCE [LARGE SCALE GENOMIC DNA]</scope>
    <source>
        <strain evidence="1 2">Glennie</strain>
    </source>
</reference>
<proteinExistence type="predicted"/>
<reference evidence="1" key="3">
    <citation type="submission" date="2025-09" db="UniProtKB">
        <authorList>
            <consortium name="Ensembl"/>
        </authorList>
    </citation>
    <scope>IDENTIFICATION</scope>
    <source>
        <strain evidence="1">Glennie</strain>
    </source>
</reference>
<dbReference type="GeneID" id="100079596"/>
<dbReference type="RefSeq" id="XP_028903589.1">
    <property type="nucleotide sequence ID" value="XM_029047756.2"/>
</dbReference>
<sequence length="284" mass="33211">MDGAERSARWDSYKTTAMRAYTPKKGPAAEIIRPYDTKHFGHSYKLGEPVGSNAYQDDYGWKPYSRAELIRTATSSGSRNHNPHPSQNFMRWKMPREQAEADPNSRSPWRIPASTRDFQRTISAQYTSTLREDFLDRTKAMALKQTLRAPPEWKTLIPRWPETEFRRNYGIPPKIPELQDFSWKYGCYSNLPSAVKGIVPTVILRHIWNQKHTKLRSTYQRDYGKDELDIVMILNSLDARQISKFLQKVPNEERKILQGFLRTYYGNAREEKIKRMTSSVSRKS</sequence>
<dbReference type="KEGG" id="oaa:100079596"/>
<accession>A0A6I8PPW8</accession>
<dbReference type="Proteomes" id="UP000002279">
    <property type="component" value="Chromosome 20"/>
</dbReference>
<gene>
    <name evidence="1" type="primary">TEX26</name>
</gene>
<dbReference type="CTD" id="122046"/>
<name>A0A6I8PPW8_ORNAN</name>
<organism evidence="1 2">
    <name type="scientific">Ornithorhynchus anatinus</name>
    <name type="common">Duckbill platypus</name>
    <dbReference type="NCBI Taxonomy" id="9258"/>
    <lineage>
        <taxon>Eukaryota</taxon>
        <taxon>Metazoa</taxon>
        <taxon>Chordata</taxon>
        <taxon>Craniata</taxon>
        <taxon>Vertebrata</taxon>
        <taxon>Euteleostomi</taxon>
        <taxon>Mammalia</taxon>
        <taxon>Monotremata</taxon>
        <taxon>Ornithorhynchidae</taxon>
        <taxon>Ornithorhynchus</taxon>
    </lineage>
</organism>
<dbReference type="OrthoDB" id="5984625at2759"/>
<dbReference type="FunCoup" id="A0A6I8PPW8">
    <property type="interactions" value="107"/>
</dbReference>
<evidence type="ECO:0000313" key="1">
    <source>
        <dbReference type="Ensembl" id="ENSOANP00000054500.1"/>
    </source>
</evidence>
<dbReference type="OMA" id="DTNWDSY"/>
<dbReference type="InParanoid" id="A0A6I8PPW8"/>
<dbReference type="Bgee" id="ENSOANG00000046294">
    <property type="expression patterns" value="Expressed in testis and 5 other cell types or tissues"/>
</dbReference>
<dbReference type="PANTHER" id="PTHR33769">
    <property type="entry name" value="TESTIS-EXPRESSED PROTEIN 26 ISOFORM X3"/>
    <property type="match status" value="1"/>
</dbReference>
<dbReference type="InterPro" id="IPR043460">
    <property type="entry name" value="MEDAG/TEX26"/>
</dbReference>
<dbReference type="AlphaFoldDB" id="A0A6I8PPW8"/>
<evidence type="ECO:0000313" key="2">
    <source>
        <dbReference type="Proteomes" id="UP000002279"/>
    </source>
</evidence>